<reference evidence="2 3" key="1">
    <citation type="submission" date="2018-02" db="EMBL/GenBank/DDBJ databases">
        <title>Draft genome of wild Prunus yedoensis var. nudiflora.</title>
        <authorList>
            <person name="Baek S."/>
            <person name="Kim J.-H."/>
            <person name="Choi K."/>
            <person name="Kim G.-B."/>
            <person name="Cho A."/>
            <person name="Jang H."/>
            <person name="Shin C.-H."/>
            <person name="Yu H.-J."/>
            <person name="Mun J.-H."/>
        </authorList>
    </citation>
    <scope>NUCLEOTIDE SEQUENCE [LARGE SCALE GENOMIC DNA]</scope>
    <source>
        <strain evidence="3">cv. Jeju island</strain>
        <tissue evidence="2">Leaf</tissue>
    </source>
</reference>
<dbReference type="AlphaFoldDB" id="A0A315A5S7"/>
<feature type="region of interest" description="Disordered" evidence="1">
    <location>
        <begin position="1"/>
        <end position="24"/>
    </location>
</feature>
<gene>
    <name evidence="2" type="ORF">Pyn_27609</name>
</gene>
<dbReference type="EMBL" id="PJQY01000605">
    <property type="protein sequence ID" value="PQQ09536.1"/>
    <property type="molecule type" value="Genomic_DNA"/>
</dbReference>
<sequence>MIPFHHQPVYPEIDGQGDTWPRMGRALTDPPCLSGCSSQEQSDQLSEGLVRTPNIQAPVRSMVGPFPTYRYKGDLVYRNHVVSFDGLGSYRS</sequence>
<proteinExistence type="predicted"/>
<accession>A0A315A5S7</accession>
<protein>
    <submittedName>
        <fullName evidence="2">Uncharacterized protein</fullName>
    </submittedName>
</protein>
<dbReference type="Proteomes" id="UP000250321">
    <property type="component" value="Unassembled WGS sequence"/>
</dbReference>
<evidence type="ECO:0000313" key="3">
    <source>
        <dbReference type="Proteomes" id="UP000250321"/>
    </source>
</evidence>
<comment type="caution">
    <text evidence="2">The sequence shown here is derived from an EMBL/GenBank/DDBJ whole genome shotgun (WGS) entry which is preliminary data.</text>
</comment>
<name>A0A315A5S7_PRUYE</name>
<evidence type="ECO:0000313" key="2">
    <source>
        <dbReference type="EMBL" id="PQQ09536.1"/>
    </source>
</evidence>
<organism evidence="2 3">
    <name type="scientific">Prunus yedoensis var. nudiflora</name>
    <dbReference type="NCBI Taxonomy" id="2094558"/>
    <lineage>
        <taxon>Eukaryota</taxon>
        <taxon>Viridiplantae</taxon>
        <taxon>Streptophyta</taxon>
        <taxon>Embryophyta</taxon>
        <taxon>Tracheophyta</taxon>
        <taxon>Spermatophyta</taxon>
        <taxon>Magnoliopsida</taxon>
        <taxon>eudicotyledons</taxon>
        <taxon>Gunneridae</taxon>
        <taxon>Pentapetalae</taxon>
        <taxon>rosids</taxon>
        <taxon>fabids</taxon>
        <taxon>Rosales</taxon>
        <taxon>Rosaceae</taxon>
        <taxon>Amygdaloideae</taxon>
        <taxon>Amygdaleae</taxon>
        <taxon>Prunus</taxon>
    </lineage>
</organism>
<evidence type="ECO:0000256" key="1">
    <source>
        <dbReference type="SAM" id="MobiDB-lite"/>
    </source>
</evidence>
<keyword evidence="3" id="KW-1185">Reference proteome</keyword>